<evidence type="ECO:0000256" key="1">
    <source>
        <dbReference type="SAM" id="Coils"/>
    </source>
</evidence>
<protein>
    <submittedName>
        <fullName evidence="2">Thioredoxin-like protein</fullName>
    </submittedName>
</protein>
<keyword evidence="3" id="KW-1185">Reference proteome</keyword>
<evidence type="ECO:0000313" key="2">
    <source>
        <dbReference type="EMBL" id="KAA3478319.1"/>
    </source>
</evidence>
<dbReference type="PANTHER" id="PTHR33883:SF7">
    <property type="entry name" value="OS04G0521600 PROTEIN"/>
    <property type="match status" value="1"/>
</dbReference>
<accession>A0A5B6W979</accession>
<evidence type="ECO:0000313" key="3">
    <source>
        <dbReference type="Proteomes" id="UP000325315"/>
    </source>
</evidence>
<comment type="caution">
    <text evidence="2">The sequence shown here is derived from an EMBL/GenBank/DDBJ whole genome shotgun (WGS) entry which is preliminary data.</text>
</comment>
<sequence>MEHILNLIEVDSANSNIKVSITESTMMQILHKSMDKAYRKVKSKTGVIERLNEISKFYQLAVIQLEGCLKFVQQERGNYDLETSQELLLDDLTEIKDRLQGRLKEVESAISDKDKELSERLGNELKLKKELERSEKKRDSLYADLEEHRKNEGIDELFLGSQASIEAGDREGEFCELKHSVDQQVWNIQQQLEPNYQIQDEERNQGIDNKKIEQMGSDIGILKGTLDLAFCKMQNAIFLSELGPIEHQWMWDIERSISEVVIKDLLKGFRENFEDEVKKQELQASLGLRKHLSEVIREINVLIHELLFVSNPDEAQVKKPKGILKGRRFSEGQDLGQLGMIKQHREEDSGNEYGSHVVKMIKNHESIIRGKSEELDLLTRELLGEKSSPSTWKEKDSVNPKQRIQELMVRLESLINSSPEIDDDFDENKYDYELQKPLRTRPFTDDRTDIKKCGAHSMEEIWEQVNKSTVPETRNEAPWSEIKLLKQEMEDSNLQTGLMEDIQLTLFKSLVDEFHVEMLNHHMHGLIKEGMYENFIEEMKTEWNKEIGSAKYETLFPKATAPESHQANSGLDHSEGTVPLLYSENTNLEELIHPDFFFRELWHDIYTFLLREILREWNENIETFESVNCSSEEICLLVFGEIFRDIINTSNSSLMKLREIKANDNFSETVAMSIKDDVLKVFLADIIKELHMKIYAFSLESLITEDVFQLVIVEAVKQGCIVKETDDRTNRDQNPNNSISTNNLRHTLDKLVKFFEDEESLILTACSETKQQKIRLQHVMSRFNFDQHGHCPGFLTYDGNSTNSADIKLEKALLQLDYGKASLIELGSQLGITINNLDPIITTRNCRNPSIDEYHETSFQDLAQMLKSFEFESCMELGRYSLRLEEMEGEVNLVAKLISSLIQKESLYRKAFVRRCENLQMAEAEVDLLGDQVEQLTELLKKIYAKLHQHSPVLHHYFEVSEMLKLIEREIGGR</sequence>
<name>A0A5B6W979_9ROSI</name>
<dbReference type="InterPro" id="IPR037490">
    <property type="entry name" value="WAP"/>
</dbReference>
<gene>
    <name evidence="2" type="ORF">EPI10_012129</name>
</gene>
<feature type="coiled-coil region" evidence="1">
    <location>
        <begin position="89"/>
        <end position="151"/>
    </location>
</feature>
<dbReference type="OrthoDB" id="1868826at2759"/>
<proteinExistence type="predicted"/>
<dbReference type="PANTHER" id="PTHR33883">
    <property type="entry name" value="WPP DOMAIN-ASSOCIATED PROTEIN"/>
    <property type="match status" value="1"/>
</dbReference>
<reference evidence="3" key="1">
    <citation type="journal article" date="2019" name="Plant Biotechnol. J.">
        <title>Genome sequencing of the Australian wild diploid species Gossypium australe highlights disease resistance and delayed gland morphogenesis.</title>
        <authorList>
            <person name="Cai Y."/>
            <person name="Cai X."/>
            <person name="Wang Q."/>
            <person name="Wang P."/>
            <person name="Zhang Y."/>
            <person name="Cai C."/>
            <person name="Xu Y."/>
            <person name="Wang K."/>
            <person name="Zhou Z."/>
            <person name="Wang C."/>
            <person name="Geng S."/>
            <person name="Li B."/>
            <person name="Dong Q."/>
            <person name="Hou Y."/>
            <person name="Wang H."/>
            <person name="Ai P."/>
            <person name="Liu Z."/>
            <person name="Yi F."/>
            <person name="Sun M."/>
            <person name="An G."/>
            <person name="Cheng J."/>
            <person name="Zhang Y."/>
            <person name="Shi Q."/>
            <person name="Xie Y."/>
            <person name="Shi X."/>
            <person name="Chang Y."/>
            <person name="Huang F."/>
            <person name="Chen Y."/>
            <person name="Hong S."/>
            <person name="Mi L."/>
            <person name="Sun Q."/>
            <person name="Zhang L."/>
            <person name="Zhou B."/>
            <person name="Peng R."/>
            <person name="Zhang X."/>
            <person name="Liu F."/>
        </authorList>
    </citation>
    <scope>NUCLEOTIDE SEQUENCE [LARGE SCALE GENOMIC DNA]</scope>
    <source>
        <strain evidence="3">cv. PA1801</strain>
    </source>
</reference>
<organism evidence="2 3">
    <name type="scientific">Gossypium australe</name>
    <dbReference type="NCBI Taxonomy" id="47621"/>
    <lineage>
        <taxon>Eukaryota</taxon>
        <taxon>Viridiplantae</taxon>
        <taxon>Streptophyta</taxon>
        <taxon>Embryophyta</taxon>
        <taxon>Tracheophyta</taxon>
        <taxon>Spermatophyta</taxon>
        <taxon>Magnoliopsida</taxon>
        <taxon>eudicotyledons</taxon>
        <taxon>Gunneridae</taxon>
        <taxon>Pentapetalae</taxon>
        <taxon>rosids</taxon>
        <taxon>malvids</taxon>
        <taxon>Malvales</taxon>
        <taxon>Malvaceae</taxon>
        <taxon>Malvoideae</taxon>
        <taxon>Gossypium</taxon>
    </lineage>
</organism>
<keyword evidence="1" id="KW-0175">Coiled coil</keyword>
<dbReference type="Proteomes" id="UP000325315">
    <property type="component" value="Unassembled WGS sequence"/>
</dbReference>
<dbReference type="AlphaFoldDB" id="A0A5B6W979"/>
<dbReference type="EMBL" id="SMMG02000004">
    <property type="protein sequence ID" value="KAA3478319.1"/>
    <property type="molecule type" value="Genomic_DNA"/>
</dbReference>